<evidence type="ECO:0000256" key="2">
    <source>
        <dbReference type="ARBA" id="ARBA00004673"/>
    </source>
</evidence>
<feature type="transmembrane region" description="Helical" evidence="16">
    <location>
        <begin position="445"/>
        <end position="465"/>
    </location>
</feature>
<dbReference type="GO" id="GO:0006119">
    <property type="term" value="P:oxidative phosphorylation"/>
    <property type="evidence" value="ECO:0007669"/>
    <property type="project" value="UniProtKB-UniPathway"/>
</dbReference>
<evidence type="ECO:0000256" key="15">
    <source>
        <dbReference type="RuleBase" id="RU000370"/>
    </source>
</evidence>
<accession>A0A6S7DGS8</accession>
<keyword evidence="7 16" id="KW-0479">Metal-binding</keyword>
<dbReference type="EMBL" id="CADIKM010000077">
    <property type="protein sequence ID" value="CAB3805929.1"/>
    <property type="molecule type" value="Genomic_DNA"/>
</dbReference>
<evidence type="ECO:0000256" key="16">
    <source>
        <dbReference type="RuleBase" id="RU363061"/>
    </source>
</evidence>
<dbReference type="InterPro" id="IPR023616">
    <property type="entry name" value="Cyt_c_oxase-like_su1_dom"/>
</dbReference>
<dbReference type="GO" id="GO:0046872">
    <property type="term" value="F:metal ion binding"/>
    <property type="evidence" value="ECO:0007669"/>
    <property type="project" value="UniProtKB-KW"/>
</dbReference>
<evidence type="ECO:0000259" key="17">
    <source>
        <dbReference type="PROSITE" id="PS50855"/>
    </source>
</evidence>
<dbReference type="PANTHER" id="PTHR10422">
    <property type="entry name" value="CYTOCHROME C OXIDASE SUBUNIT 1"/>
    <property type="match status" value="1"/>
</dbReference>
<dbReference type="GO" id="GO:0016491">
    <property type="term" value="F:oxidoreductase activity"/>
    <property type="evidence" value="ECO:0007669"/>
    <property type="project" value="UniProtKB-KW"/>
</dbReference>
<evidence type="ECO:0000256" key="9">
    <source>
        <dbReference type="ARBA" id="ARBA00022982"/>
    </source>
</evidence>
<proteinExistence type="inferred from homology"/>
<feature type="transmembrane region" description="Helical" evidence="16">
    <location>
        <begin position="264"/>
        <end position="288"/>
    </location>
</feature>
<dbReference type="InterPro" id="IPR023615">
    <property type="entry name" value="Cyt_c_Oxase_su1_BS"/>
</dbReference>
<dbReference type="NCBIfam" id="TIGR02891">
    <property type="entry name" value="CtaD_CoxA"/>
    <property type="match status" value="1"/>
</dbReference>
<dbReference type="GO" id="GO:0022904">
    <property type="term" value="P:respiratory electron transport chain"/>
    <property type="evidence" value="ECO:0007669"/>
    <property type="project" value="TreeGrafter"/>
</dbReference>
<evidence type="ECO:0000256" key="4">
    <source>
        <dbReference type="ARBA" id="ARBA00022617"/>
    </source>
</evidence>
<feature type="transmembrane region" description="Helical" evidence="16">
    <location>
        <begin position="133"/>
        <end position="163"/>
    </location>
</feature>
<comment type="catalytic activity">
    <reaction evidence="14 16">
        <text>4 Fe(II)-[cytochrome c] + O2 + 8 H(+)(in) = 4 Fe(III)-[cytochrome c] + 2 H2O + 4 H(+)(out)</text>
        <dbReference type="Rhea" id="RHEA:11436"/>
        <dbReference type="Rhea" id="RHEA-COMP:10350"/>
        <dbReference type="Rhea" id="RHEA-COMP:14399"/>
        <dbReference type="ChEBI" id="CHEBI:15377"/>
        <dbReference type="ChEBI" id="CHEBI:15378"/>
        <dbReference type="ChEBI" id="CHEBI:15379"/>
        <dbReference type="ChEBI" id="CHEBI:29033"/>
        <dbReference type="ChEBI" id="CHEBI:29034"/>
        <dbReference type="EC" id="7.1.1.9"/>
    </reaction>
</comment>
<dbReference type="CDD" id="cd01662">
    <property type="entry name" value="Ubiquinol_Oxidase_I"/>
    <property type="match status" value="1"/>
</dbReference>
<dbReference type="Pfam" id="PF00115">
    <property type="entry name" value="COX1"/>
    <property type="match status" value="1"/>
</dbReference>
<evidence type="ECO:0000256" key="11">
    <source>
        <dbReference type="ARBA" id="ARBA00023004"/>
    </source>
</evidence>
<evidence type="ECO:0000256" key="13">
    <source>
        <dbReference type="ARBA" id="ARBA00023136"/>
    </source>
</evidence>
<keyword evidence="18" id="KW-0560">Oxidoreductase</keyword>
<dbReference type="InterPro" id="IPR014241">
    <property type="entry name" value="Cyt_c_oxidase_su1_bac"/>
</dbReference>
<feature type="transmembrane region" description="Helical" evidence="16">
    <location>
        <begin position="485"/>
        <end position="508"/>
    </location>
</feature>
<evidence type="ECO:0000256" key="10">
    <source>
        <dbReference type="ARBA" id="ARBA00022989"/>
    </source>
</evidence>
<evidence type="ECO:0000256" key="6">
    <source>
        <dbReference type="ARBA" id="ARBA00022692"/>
    </source>
</evidence>
<feature type="transmembrane region" description="Helical" evidence="16">
    <location>
        <begin position="337"/>
        <end position="359"/>
    </location>
</feature>
<evidence type="ECO:0000256" key="3">
    <source>
        <dbReference type="ARBA" id="ARBA00022448"/>
    </source>
</evidence>
<keyword evidence="8" id="KW-1278">Translocase</keyword>
<evidence type="ECO:0000256" key="14">
    <source>
        <dbReference type="ARBA" id="ARBA00047816"/>
    </source>
</evidence>
<keyword evidence="10 16" id="KW-1133">Transmembrane helix</keyword>
<evidence type="ECO:0000256" key="8">
    <source>
        <dbReference type="ARBA" id="ARBA00022967"/>
    </source>
</evidence>
<keyword evidence="19" id="KW-1185">Reference proteome</keyword>
<comment type="pathway">
    <text evidence="2 16">Energy metabolism; oxidative phosphorylation.</text>
</comment>
<keyword evidence="16" id="KW-1003">Cell membrane</keyword>
<dbReference type="GO" id="GO:0015990">
    <property type="term" value="P:electron transport coupled proton transport"/>
    <property type="evidence" value="ECO:0007669"/>
    <property type="project" value="InterPro"/>
</dbReference>
<feature type="transmembrane region" description="Helical" evidence="16">
    <location>
        <begin position="616"/>
        <end position="633"/>
    </location>
</feature>
<protein>
    <recommendedName>
        <fullName evidence="16">Cytochrome c oxidase subunit 1</fullName>
        <ecNumber evidence="16">7.1.1.9</ecNumber>
    </recommendedName>
</protein>
<dbReference type="PROSITE" id="PS50855">
    <property type="entry name" value="COX1"/>
    <property type="match status" value="1"/>
</dbReference>
<dbReference type="Gene3D" id="1.20.210.10">
    <property type="entry name" value="Cytochrome c oxidase-like, subunit I domain"/>
    <property type="match status" value="1"/>
</dbReference>
<dbReference type="PANTHER" id="PTHR10422:SF18">
    <property type="entry name" value="CYTOCHROME C OXIDASE SUBUNIT 1"/>
    <property type="match status" value="1"/>
</dbReference>
<keyword evidence="3 15" id="KW-0813">Transport</keyword>
<feature type="transmembrane region" description="Helical" evidence="16">
    <location>
        <begin position="593"/>
        <end position="610"/>
    </location>
</feature>
<feature type="transmembrane region" description="Helical" evidence="16">
    <location>
        <begin position="54"/>
        <end position="76"/>
    </location>
</feature>
<dbReference type="Gene3D" id="1.10.287.70">
    <property type="match status" value="1"/>
</dbReference>
<reference evidence="18 19" key="1">
    <citation type="submission" date="2020-04" db="EMBL/GenBank/DDBJ databases">
        <authorList>
            <person name="De Canck E."/>
        </authorList>
    </citation>
    <scope>NUCLEOTIDE SEQUENCE [LARGE SCALE GENOMIC DNA]</scope>
    <source>
        <strain evidence="18 19">LMG 28138</strain>
    </source>
</reference>
<keyword evidence="12 16" id="KW-0186">Copper</keyword>
<dbReference type="SUPFAM" id="SSF81442">
    <property type="entry name" value="Cytochrome c oxidase subunit I-like"/>
    <property type="match status" value="1"/>
</dbReference>
<comment type="subcellular location">
    <subcellularLocation>
        <location evidence="16">Cell membrane</location>
        <topology evidence="16">Multi-pass membrane protein</topology>
    </subcellularLocation>
    <subcellularLocation>
        <location evidence="1">Membrane</location>
        <topology evidence="1">Multi-pass membrane protein</topology>
    </subcellularLocation>
</comment>
<feature type="transmembrane region" description="Helical" evidence="16">
    <location>
        <begin position="183"/>
        <end position="205"/>
    </location>
</feature>
<dbReference type="GO" id="GO:0004129">
    <property type="term" value="F:cytochrome-c oxidase activity"/>
    <property type="evidence" value="ECO:0007669"/>
    <property type="project" value="UniProtKB-EC"/>
</dbReference>
<comment type="function">
    <text evidence="16">Cytochrome c oxidase is the component of the respiratory chain that catalyzes the reduction of oxygen to water. Subunits 1-3 form the functional core of the enzyme complex. CO I is the catalytic subunit of the enzyme. Electrons originating in cytochrome c are transferred via the copper A center of subunit 2 and heme A of subunit 1 to the bimetallic center formed by heme A3 and copper B.</text>
</comment>
<feature type="transmembrane region" description="Helical" evidence="16">
    <location>
        <begin position="96"/>
        <end position="121"/>
    </location>
</feature>
<keyword evidence="9 15" id="KW-0249">Electron transport</keyword>
<keyword evidence="11 16" id="KW-0408">Iron</keyword>
<evidence type="ECO:0000313" key="18">
    <source>
        <dbReference type="EMBL" id="CAB3805929.1"/>
    </source>
</evidence>
<feature type="transmembrane region" description="Helical" evidence="16">
    <location>
        <begin position="412"/>
        <end position="433"/>
    </location>
</feature>
<evidence type="ECO:0000256" key="1">
    <source>
        <dbReference type="ARBA" id="ARBA00004141"/>
    </source>
</evidence>
<keyword evidence="13 16" id="KW-0472">Membrane</keyword>
<dbReference type="GO" id="GO:0020037">
    <property type="term" value="F:heme binding"/>
    <property type="evidence" value="ECO:0007669"/>
    <property type="project" value="InterPro"/>
</dbReference>
<comment type="similarity">
    <text evidence="15">Belongs to the heme-copper respiratory oxidase family.</text>
</comment>
<evidence type="ECO:0000256" key="7">
    <source>
        <dbReference type="ARBA" id="ARBA00022723"/>
    </source>
</evidence>
<sequence length="649" mass="72138">MSGRPESAHERGHLLDGPAMSPAVRDALARTWSDPPGVMGWVAAINHKTISRRFITATFAFFLLAGALALVMRLQLAEPASHLVGPDLYDQLFTMHGTTMMFLFAVPVMQAVATFIVPLMIGARSVAFPRLNAYAYWIFLFGGLTLYVAFALGWGPAAGWFAYTPLSGPDYSPGKGVDIWAQMITFTELSSLLEAVVLITTIFKLRAPGMSLNRMPLFVWTTLVTQFMVLFAMPSVMLGSTALILDRLVGTHFYNPAKGGDVLLWQHLFWFFGHPEVYLIFIPPLGFISSIIPTFSRRPVFGYPAMVLAVIATAFLAFGLWVHHMFATVVPELGKSFFTAASLMIAIPTGIQIFCWLATLWSGRLNFRTPLLFVLAFFFILVLGGLTGVMLGSVPLDLQVHDTYFVVAHLHYVVIGGAVFPLFGAFYYWFPLFTGRMLDETLGRWNFWLFFIGFNVAFFPMHLLGLHGMPRRVWTYPPEMGWGPLNMMATLGAWMIAASVLVFLLNVLETYRRGTARPDRDPWGAGTLEWSVPLPPPPHNFDALPVVYGRDPLWEPVGQPSCVAGLAADSREVLTTTVLDAQLDTRPLFPSPSIWPFVSAIATTVLFIGSVFTPWAVVWGAFPVAAALIGWFWPSRHENRRAVELEQRP</sequence>
<dbReference type="Proteomes" id="UP000494115">
    <property type="component" value="Unassembled WGS sequence"/>
</dbReference>
<organism evidence="18 19">
    <name type="scientific">Pararobbsia alpina</name>
    <dbReference type="NCBI Taxonomy" id="621374"/>
    <lineage>
        <taxon>Bacteria</taxon>
        <taxon>Pseudomonadati</taxon>
        <taxon>Pseudomonadota</taxon>
        <taxon>Betaproteobacteria</taxon>
        <taxon>Burkholderiales</taxon>
        <taxon>Burkholderiaceae</taxon>
        <taxon>Pararobbsia</taxon>
    </lineage>
</organism>
<feature type="transmembrane region" description="Helical" evidence="16">
    <location>
        <begin position="300"/>
        <end position="322"/>
    </location>
</feature>
<dbReference type="PRINTS" id="PR01165">
    <property type="entry name" value="CYCOXIDASEI"/>
</dbReference>
<dbReference type="AlphaFoldDB" id="A0A6S7DGS8"/>
<dbReference type="GO" id="GO:0005886">
    <property type="term" value="C:plasma membrane"/>
    <property type="evidence" value="ECO:0007669"/>
    <property type="project" value="UniProtKB-SubCell"/>
</dbReference>
<feature type="domain" description="Cytochrome oxidase subunit I profile" evidence="17">
    <location>
        <begin position="41"/>
        <end position="548"/>
    </location>
</feature>
<feature type="transmembrane region" description="Helical" evidence="16">
    <location>
        <begin position="217"/>
        <end position="244"/>
    </location>
</feature>
<keyword evidence="4 15" id="KW-0349">Heme</keyword>
<dbReference type="UniPathway" id="UPA00705"/>
<dbReference type="PROSITE" id="PS00077">
    <property type="entry name" value="COX1_CUB"/>
    <property type="match status" value="1"/>
</dbReference>
<feature type="transmembrane region" description="Helical" evidence="16">
    <location>
        <begin position="371"/>
        <end position="392"/>
    </location>
</feature>
<evidence type="ECO:0000313" key="19">
    <source>
        <dbReference type="Proteomes" id="UP000494115"/>
    </source>
</evidence>
<gene>
    <name evidence="18" type="primary">ctaD_3</name>
    <name evidence="18" type="ORF">LMG28138_05730</name>
</gene>
<evidence type="ECO:0000256" key="5">
    <source>
        <dbReference type="ARBA" id="ARBA00022660"/>
    </source>
</evidence>
<evidence type="ECO:0000256" key="12">
    <source>
        <dbReference type="ARBA" id="ARBA00023008"/>
    </source>
</evidence>
<dbReference type="InterPro" id="IPR036927">
    <property type="entry name" value="Cyt_c_oxase-like_su1_sf"/>
</dbReference>
<keyword evidence="5 15" id="KW-0679">Respiratory chain</keyword>
<dbReference type="InterPro" id="IPR000883">
    <property type="entry name" value="Cyt_C_Oxase_1"/>
</dbReference>
<dbReference type="EC" id="7.1.1.9" evidence="16"/>
<keyword evidence="6 15" id="KW-0812">Transmembrane</keyword>
<name>A0A6S7DGS8_9BURK</name>